<dbReference type="STRING" id="641025.SAMN05421507_10722"/>
<accession>A0A1H0RPF8</accession>
<name>A0A1H0RPF8_9PSEU</name>
<keyword evidence="4" id="KW-0804">Transcription</keyword>
<dbReference type="Pfam" id="PF13185">
    <property type="entry name" value="GAF_2"/>
    <property type="match status" value="1"/>
</dbReference>
<evidence type="ECO:0000259" key="5">
    <source>
        <dbReference type="PROSITE" id="PS50921"/>
    </source>
</evidence>
<feature type="domain" description="ANTAR" evidence="5">
    <location>
        <begin position="163"/>
        <end position="224"/>
    </location>
</feature>
<sequence>MSAAGGGLNELARTLSDIARTLQAEPDVDATLRAIVKAAVDYVPAATHAGISLLEQGRIRTVEPTTPTVEIIDQLQYELREGPCIDAIAEHETLRVGDVGREARWPSFGPAAAENGIHSLLSYRLFVTDRTLGALNLYSDRIDAFDDRTEQDGLLFATHAAIALVGAQREANLSIAVESRDVIATAKGILMERHDIDDASAFRMLVEASQSTNMKLQKVAAWLVENRAEARSS</sequence>
<evidence type="ECO:0000313" key="7">
    <source>
        <dbReference type="Proteomes" id="UP000199691"/>
    </source>
</evidence>
<proteinExistence type="predicted"/>
<dbReference type="InterPro" id="IPR005561">
    <property type="entry name" value="ANTAR"/>
</dbReference>
<dbReference type="Proteomes" id="UP000199691">
    <property type="component" value="Unassembled WGS sequence"/>
</dbReference>
<protein>
    <submittedName>
        <fullName evidence="6">GAF domain-containing protein</fullName>
    </submittedName>
</protein>
<dbReference type="Pfam" id="PF03861">
    <property type="entry name" value="ANTAR"/>
    <property type="match status" value="1"/>
</dbReference>
<evidence type="ECO:0000256" key="1">
    <source>
        <dbReference type="ARBA" id="ARBA00022679"/>
    </source>
</evidence>
<evidence type="ECO:0000256" key="3">
    <source>
        <dbReference type="ARBA" id="ARBA00023015"/>
    </source>
</evidence>
<gene>
    <name evidence="6" type="ORF">SAMN05421507_10722</name>
</gene>
<dbReference type="GO" id="GO:0003723">
    <property type="term" value="F:RNA binding"/>
    <property type="evidence" value="ECO:0007669"/>
    <property type="project" value="InterPro"/>
</dbReference>
<dbReference type="SMART" id="SM00065">
    <property type="entry name" value="GAF"/>
    <property type="match status" value="1"/>
</dbReference>
<dbReference type="PROSITE" id="PS50921">
    <property type="entry name" value="ANTAR"/>
    <property type="match status" value="1"/>
</dbReference>
<dbReference type="RefSeq" id="WP_090099176.1">
    <property type="nucleotide sequence ID" value="NZ_FNIX01000007.1"/>
</dbReference>
<dbReference type="AlphaFoldDB" id="A0A1H0RPF8"/>
<organism evidence="6 7">
    <name type="scientific">Lentzea jiangxiensis</name>
    <dbReference type="NCBI Taxonomy" id="641025"/>
    <lineage>
        <taxon>Bacteria</taxon>
        <taxon>Bacillati</taxon>
        <taxon>Actinomycetota</taxon>
        <taxon>Actinomycetes</taxon>
        <taxon>Pseudonocardiales</taxon>
        <taxon>Pseudonocardiaceae</taxon>
        <taxon>Lentzea</taxon>
    </lineage>
</organism>
<evidence type="ECO:0000313" key="6">
    <source>
        <dbReference type="EMBL" id="SDP31431.1"/>
    </source>
</evidence>
<dbReference type="InterPro" id="IPR012074">
    <property type="entry name" value="GAF_ANTAR"/>
</dbReference>
<keyword evidence="1" id="KW-0808">Transferase</keyword>
<dbReference type="OrthoDB" id="4629915at2"/>
<dbReference type="SUPFAM" id="SSF52172">
    <property type="entry name" value="CheY-like"/>
    <property type="match status" value="1"/>
</dbReference>
<keyword evidence="3" id="KW-0805">Transcription regulation</keyword>
<dbReference type="SMART" id="SM01012">
    <property type="entry name" value="ANTAR"/>
    <property type="match status" value="1"/>
</dbReference>
<dbReference type="Gene3D" id="1.10.10.10">
    <property type="entry name" value="Winged helix-like DNA-binding domain superfamily/Winged helix DNA-binding domain"/>
    <property type="match status" value="1"/>
</dbReference>
<reference evidence="7" key="1">
    <citation type="submission" date="2016-10" db="EMBL/GenBank/DDBJ databases">
        <authorList>
            <person name="Varghese N."/>
            <person name="Submissions S."/>
        </authorList>
    </citation>
    <scope>NUCLEOTIDE SEQUENCE [LARGE SCALE GENOMIC DNA]</scope>
    <source>
        <strain evidence="7">CGMCC 4.6609</strain>
    </source>
</reference>
<dbReference type="PIRSF" id="PIRSF036625">
    <property type="entry name" value="GAF_ANTAR"/>
    <property type="match status" value="1"/>
</dbReference>
<dbReference type="EMBL" id="FNIX01000007">
    <property type="protein sequence ID" value="SDP31431.1"/>
    <property type="molecule type" value="Genomic_DNA"/>
</dbReference>
<dbReference type="InterPro" id="IPR003018">
    <property type="entry name" value="GAF"/>
</dbReference>
<dbReference type="Gene3D" id="3.30.450.40">
    <property type="match status" value="1"/>
</dbReference>
<dbReference type="InterPro" id="IPR029016">
    <property type="entry name" value="GAF-like_dom_sf"/>
</dbReference>
<dbReference type="InterPro" id="IPR011006">
    <property type="entry name" value="CheY-like_superfamily"/>
</dbReference>
<dbReference type="InterPro" id="IPR036388">
    <property type="entry name" value="WH-like_DNA-bd_sf"/>
</dbReference>
<keyword evidence="7" id="KW-1185">Reference proteome</keyword>
<keyword evidence="2" id="KW-0418">Kinase</keyword>
<evidence type="ECO:0000256" key="4">
    <source>
        <dbReference type="ARBA" id="ARBA00023163"/>
    </source>
</evidence>
<dbReference type="GO" id="GO:0016301">
    <property type="term" value="F:kinase activity"/>
    <property type="evidence" value="ECO:0007669"/>
    <property type="project" value="UniProtKB-KW"/>
</dbReference>
<evidence type="ECO:0000256" key="2">
    <source>
        <dbReference type="ARBA" id="ARBA00022777"/>
    </source>
</evidence>
<dbReference type="SUPFAM" id="SSF55781">
    <property type="entry name" value="GAF domain-like"/>
    <property type="match status" value="1"/>
</dbReference>